<keyword evidence="7" id="KW-0378">Hydrolase</keyword>
<evidence type="ECO:0000256" key="8">
    <source>
        <dbReference type="ARBA" id="ARBA00023098"/>
    </source>
</evidence>
<keyword evidence="10" id="KW-1133">Transmembrane helix</keyword>
<evidence type="ECO:0000313" key="12">
    <source>
        <dbReference type="EMBL" id="AXK79724.1"/>
    </source>
</evidence>
<feature type="transmembrane region" description="Helical" evidence="10">
    <location>
        <begin position="561"/>
        <end position="582"/>
    </location>
</feature>
<feature type="transmembrane region" description="Helical" evidence="10">
    <location>
        <begin position="602"/>
        <end position="623"/>
    </location>
</feature>
<reference evidence="12 13" key="1">
    <citation type="submission" date="2018-07" db="EMBL/GenBank/DDBJ databases">
        <authorList>
            <person name="Quirk P.G."/>
            <person name="Krulwich T.A."/>
        </authorList>
    </citation>
    <scope>NUCLEOTIDE SEQUENCE [LARGE SCALE GENOMIC DNA]</scope>
    <source>
        <strain evidence="12 13">CC-BB4</strain>
    </source>
</reference>
<feature type="transmembrane region" description="Helical" evidence="10">
    <location>
        <begin position="672"/>
        <end position="693"/>
    </location>
</feature>
<gene>
    <name evidence="12" type="ORF">DW352_03820</name>
</gene>
<evidence type="ECO:0000256" key="3">
    <source>
        <dbReference type="ARBA" id="ARBA00004613"/>
    </source>
</evidence>
<dbReference type="Proteomes" id="UP000254889">
    <property type="component" value="Chromosome"/>
</dbReference>
<feature type="domain" description="PLD phosphodiesterase" evidence="11">
    <location>
        <begin position="127"/>
        <end position="154"/>
    </location>
</feature>
<dbReference type="GO" id="GO:0004630">
    <property type="term" value="F:phospholipase D activity"/>
    <property type="evidence" value="ECO:0007669"/>
    <property type="project" value="UniProtKB-EC"/>
</dbReference>
<evidence type="ECO:0000256" key="4">
    <source>
        <dbReference type="ARBA" id="ARBA00018392"/>
    </source>
</evidence>
<dbReference type="AlphaFoldDB" id="A0A345ZS27"/>
<comment type="subcellular location">
    <subcellularLocation>
        <location evidence="3">Secreted</location>
    </subcellularLocation>
</comment>
<keyword evidence="13" id="KW-1185">Reference proteome</keyword>
<protein>
    <recommendedName>
        <fullName evidence="4">Phospholipase D</fullName>
    </recommendedName>
    <alternativeName>
        <fullName evidence="9">Choline phosphatase</fullName>
    </alternativeName>
</protein>
<feature type="transmembrane region" description="Helical" evidence="10">
    <location>
        <begin position="635"/>
        <end position="660"/>
    </location>
</feature>
<dbReference type="InterPro" id="IPR015679">
    <property type="entry name" value="PLipase_D_fam"/>
</dbReference>
<evidence type="ECO:0000256" key="7">
    <source>
        <dbReference type="ARBA" id="ARBA00022801"/>
    </source>
</evidence>
<dbReference type="CDD" id="cd09143">
    <property type="entry name" value="PLDc_vPLD1_2_like_bac_2"/>
    <property type="match status" value="1"/>
</dbReference>
<keyword evidence="5" id="KW-0964">Secreted</keyword>
<dbReference type="Gene3D" id="3.30.870.10">
    <property type="entry name" value="Endonuclease Chain A"/>
    <property type="match status" value="2"/>
</dbReference>
<dbReference type="CDD" id="cd09140">
    <property type="entry name" value="PLDc_vPLD1_2_like_bac_1"/>
    <property type="match status" value="1"/>
</dbReference>
<evidence type="ECO:0000256" key="5">
    <source>
        <dbReference type="ARBA" id="ARBA00022525"/>
    </source>
</evidence>
<keyword evidence="10" id="KW-0812">Transmembrane</keyword>
<keyword evidence="6" id="KW-0677">Repeat</keyword>
<dbReference type="PANTHER" id="PTHR18896">
    <property type="entry name" value="PHOSPHOLIPASE D"/>
    <property type="match status" value="1"/>
</dbReference>
<dbReference type="EMBL" id="CP031417">
    <property type="protein sequence ID" value="AXK79724.1"/>
    <property type="molecule type" value="Genomic_DNA"/>
</dbReference>
<comment type="catalytic activity">
    <reaction evidence="1">
        <text>a 1,2-diacyl-sn-glycero-3-phosphocholine + H2O = a 1,2-diacyl-sn-glycero-3-phosphate + choline + H(+)</text>
        <dbReference type="Rhea" id="RHEA:14445"/>
        <dbReference type="ChEBI" id="CHEBI:15354"/>
        <dbReference type="ChEBI" id="CHEBI:15377"/>
        <dbReference type="ChEBI" id="CHEBI:15378"/>
        <dbReference type="ChEBI" id="CHEBI:57643"/>
        <dbReference type="ChEBI" id="CHEBI:58608"/>
        <dbReference type="EC" id="3.1.4.4"/>
    </reaction>
</comment>
<dbReference type="InterPro" id="IPR032816">
    <property type="entry name" value="VTT_dom"/>
</dbReference>
<evidence type="ECO:0000256" key="2">
    <source>
        <dbReference type="ARBA" id="ARBA00003145"/>
    </source>
</evidence>
<dbReference type="InterPro" id="IPR025202">
    <property type="entry name" value="PLD-like_dom"/>
</dbReference>
<dbReference type="PROSITE" id="PS50035">
    <property type="entry name" value="PLD"/>
    <property type="match status" value="2"/>
</dbReference>
<accession>A0A345ZS27</accession>
<evidence type="ECO:0000259" key="11">
    <source>
        <dbReference type="PROSITE" id="PS50035"/>
    </source>
</evidence>
<name>A0A345ZS27_9HYPH</name>
<feature type="transmembrane region" description="Helical" evidence="10">
    <location>
        <begin position="485"/>
        <end position="505"/>
    </location>
</feature>
<feature type="domain" description="PLD phosphodiesterase" evidence="11">
    <location>
        <begin position="343"/>
        <end position="370"/>
    </location>
</feature>
<dbReference type="KEGG" id="ptaw:DW352_03820"/>
<dbReference type="PANTHER" id="PTHR18896:SF76">
    <property type="entry name" value="PHOSPHOLIPASE"/>
    <property type="match status" value="1"/>
</dbReference>
<dbReference type="Pfam" id="PF13091">
    <property type="entry name" value="PLDc_2"/>
    <property type="match status" value="1"/>
</dbReference>
<sequence length="701" mass="75341">MLLKPDRNVWRVARADRAAVLVDGANYFAALRAAMLKAERSIIIAGWDIHSQTPLVGPTGEADDGYPETFAGFLAALVEAKPALEVCLLLWDFSVLYAVDRDPFPGLKLGWQTPSRIRFCLDDCVPLGSSQHQKLVTIDDALAFTGGLDITIRRWDTSAHRLDEPKRVDPVGKAYRPFHDVQMMVDGEAAAALGALARGRWSCATCEDLPPVAPTGDCWPDHIRPDFADVAVGIARTQPHYEEQQEVREIERLYLDCVDAAERTIYIENQFLTAPAVATRIAERLRAKPALEVLMVTPKVHDSWLESHSMQAGRIRFAQILRAAAADRVHFVYPEVAEGDRSTTTMVHAKVMIVDDTILRIGSSNLNNRSMGTDTECDLVVVAQNDAQRERILDIRHRLLGDHCGATAEEVAAALESEGGSLIKVARTLSRNGHALKPIEDVPVASAELVGLINGVADPERPLGAEEFVERMVGGPVSSRHVSTLVKFIVGGALVVALALLWQYVPLAKPAAMKALFSSVAESHAAPFLVVGAFLIGGLVLFPVTVLIAATAAAFGPWLGFAYAATGALASALATYAIGAAVGKRTLRDLLGPRLNRIRQRAAKRGVITVAALRMVPIAPFTVINLVAGASSIPVFAYAAGTLIGMLPGLIMISAVGHQFARILTAPSAADFAWLAAAVAGWIALSIGVQALVSRYWSASR</sequence>
<dbReference type="GO" id="GO:0009395">
    <property type="term" value="P:phospholipid catabolic process"/>
    <property type="evidence" value="ECO:0007669"/>
    <property type="project" value="TreeGrafter"/>
</dbReference>
<keyword evidence="8" id="KW-0443">Lipid metabolism</keyword>
<feature type="transmembrane region" description="Helical" evidence="10">
    <location>
        <begin position="526"/>
        <end position="555"/>
    </location>
</feature>
<keyword evidence="10" id="KW-0472">Membrane</keyword>
<dbReference type="GO" id="GO:0005576">
    <property type="term" value="C:extracellular region"/>
    <property type="evidence" value="ECO:0007669"/>
    <property type="project" value="UniProtKB-SubCell"/>
</dbReference>
<dbReference type="InterPro" id="IPR001736">
    <property type="entry name" value="PLipase_D/transphosphatidylase"/>
</dbReference>
<evidence type="ECO:0000313" key="13">
    <source>
        <dbReference type="Proteomes" id="UP000254889"/>
    </source>
</evidence>
<dbReference type="OrthoDB" id="8828485at2"/>
<evidence type="ECO:0000256" key="9">
    <source>
        <dbReference type="ARBA" id="ARBA00029594"/>
    </source>
</evidence>
<proteinExistence type="predicted"/>
<comment type="function">
    <text evidence="2">Could be a virulence factor.</text>
</comment>
<evidence type="ECO:0000256" key="1">
    <source>
        <dbReference type="ARBA" id="ARBA00000798"/>
    </source>
</evidence>
<dbReference type="Pfam" id="PF09335">
    <property type="entry name" value="VTT_dom"/>
    <property type="match status" value="1"/>
</dbReference>
<evidence type="ECO:0000256" key="6">
    <source>
        <dbReference type="ARBA" id="ARBA00022737"/>
    </source>
</evidence>
<dbReference type="SUPFAM" id="SSF56024">
    <property type="entry name" value="Phospholipase D/nuclease"/>
    <property type="match status" value="2"/>
</dbReference>
<dbReference type="SMART" id="SM00155">
    <property type="entry name" value="PLDc"/>
    <property type="match status" value="2"/>
</dbReference>
<evidence type="ECO:0000256" key="10">
    <source>
        <dbReference type="SAM" id="Phobius"/>
    </source>
</evidence>
<organism evidence="12 13">
    <name type="scientific">Pseudolabrys taiwanensis</name>
    <dbReference type="NCBI Taxonomy" id="331696"/>
    <lineage>
        <taxon>Bacteria</taxon>
        <taxon>Pseudomonadati</taxon>
        <taxon>Pseudomonadota</taxon>
        <taxon>Alphaproteobacteria</taxon>
        <taxon>Hyphomicrobiales</taxon>
        <taxon>Xanthobacteraceae</taxon>
        <taxon>Pseudolabrys</taxon>
    </lineage>
</organism>